<dbReference type="RefSeq" id="WP_196283575.1">
    <property type="nucleotide sequence ID" value="NZ_JADQDQ010000010.1"/>
</dbReference>
<dbReference type="SUPFAM" id="SSF48452">
    <property type="entry name" value="TPR-like"/>
    <property type="match status" value="1"/>
</dbReference>
<accession>A0ABS0ILH1</accession>
<reference evidence="2 3" key="1">
    <citation type="submission" date="2020-11" db="EMBL/GenBank/DDBJ databases">
        <authorList>
            <person name="Kim M.K."/>
        </authorList>
    </citation>
    <scope>NUCLEOTIDE SEQUENCE [LARGE SCALE GENOMIC DNA]</scope>
    <source>
        <strain evidence="2 3">BT683</strain>
    </source>
</reference>
<proteinExistence type="predicted"/>
<name>A0ABS0ILH1_9BACT</name>
<organism evidence="2 3">
    <name type="scientific">Hymenobacter jeongseonensis</name>
    <dbReference type="NCBI Taxonomy" id="2791027"/>
    <lineage>
        <taxon>Bacteria</taxon>
        <taxon>Pseudomonadati</taxon>
        <taxon>Bacteroidota</taxon>
        <taxon>Cytophagia</taxon>
        <taxon>Cytophagales</taxon>
        <taxon>Hymenobacteraceae</taxon>
        <taxon>Hymenobacter</taxon>
    </lineage>
</organism>
<feature type="signal peptide" evidence="1">
    <location>
        <begin position="1"/>
        <end position="30"/>
    </location>
</feature>
<gene>
    <name evidence="2" type="ORF">I2I05_17590</name>
</gene>
<protein>
    <recommendedName>
        <fullName evidence="4">Tetratricopeptide repeat protein</fullName>
    </recommendedName>
</protein>
<evidence type="ECO:0008006" key="4">
    <source>
        <dbReference type="Google" id="ProtNLM"/>
    </source>
</evidence>
<dbReference type="EMBL" id="JADQDQ010000010">
    <property type="protein sequence ID" value="MBF9239221.1"/>
    <property type="molecule type" value="Genomic_DNA"/>
</dbReference>
<comment type="caution">
    <text evidence="2">The sequence shown here is derived from an EMBL/GenBank/DDBJ whole genome shotgun (WGS) entry which is preliminary data.</text>
</comment>
<dbReference type="InterPro" id="IPR011990">
    <property type="entry name" value="TPR-like_helical_dom_sf"/>
</dbReference>
<evidence type="ECO:0000256" key="1">
    <source>
        <dbReference type="SAM" id="SignalP"/>
    </source>
</evidence>
<keyword evidence="3" id="KW-1185">Reference proteome</keyword>
<evidence type="ECO:0000313" key="2">
    <source>
        <dbReference type="EMBL" id="MBF9239221.1"/>
    </source>
</evidence>
<keyword evidence="1" id="KW-0732">Signal</keyword>
<dbReference type="Proteomes" id="UP000597617">
    <property type="component" value="Unassembled WGS sequence"/>
</dbReference>
<sequence length="259" mass="27755">MLISTSLKTASQSLAAFLLLGLLFAAPAQAQRKGRTTSAANADGSLAGTTSAATVAQPARLKPLFGGLTPAQATQLIGEAQLKAIAASFASTTEASTFFTTKGYEYLRENQPDTAAYRFNLAWLFNPQNAEAFRGLGIVASAQPTPDAAIGLLTKGLALSPSSTLLMSDLGTSYLMRYNQTKKKKDLKTGMELLQRVTALEPNNGTAWQQLARGLYYEEKYPEAWEAVHKGQVQSVGSLDFDLITDLLAKQPDPQGKFK</sequence>
<dbReference type="Gene3D" id="1.25.40.10">
    <property type="entry name" value="Tetratricopeptide repeat domain"/>
    <property type="match status" value="1"/>
</dbReference>
<feature type="chain" id="PRO_5046776684" description="Tetratricopeptide repeat protein" evidence="1">
    <location>
        <begin position="31"/>
        <end position="259"/>
    </location>
</feature>
<evidence type="ECO:0000313" key="3">
    <source>
        <dbReference type="Proteomes" id="UP000597617"/>
    </source>
</evidence>